<evidence type="ECO:0000256" key="1">
    <source>
        <dbReference type="SAM" id="MobiDB-lite"/>
    </source>
</evidence>
<sequence length="83" mass="10257">KLNKAINEATNEITEEQLTKKNKMKFNSWWDMDIKELYNEYKKAKRKYFDESTTINKIMYKNAKKAFRNKQKNKKMRREQKKS</sequence>
<gene>
    <name evidence="2" type="ORF">BpHYR1_008786</name>
</gene>
<dbReference type="EMBL" id="REGN01001651">
    <property type="protein sequence ID" value="RNA33341.1"/>
    <property type="molecule type" value="Genomic_DNA"/>
</dbReference>
<proteinExistence type="predicted"/>
<evidence type="ECO:0000313" key="2">
    <source>
        <dbReference type="EMBL" id="RNA33341.1"/>
    </source>
</evidence>
<feature type="non-terminal residue" evidence="2">
    <location>
        <position position="1"/>
    </location>
</feature>
<protein>
    <submittedName>
        <fullName evidence="2">Uncharacterized protein</fullName>
    </submittedName>
</protein>
<dbReference type="AlphaFoldDB" id="A0A3M7SC24"/>
<dbReference type="Proteomes" id="UP000276133">
    <property type="component" value="Unassembled WGS sequence"/>
</dbReference>
<comment type="caution">
    <text evidence="2">The sequence shown here is derived from an EMBL/GenBank/DDBJ whole genome shotgun (WGS) entry which is preliminary data.</text>
</comment>
<reference evidence="2 3" key="1">
    <citation type="journal article" date="2018" name="Sci. Rep.">
        <title>Genomic signatures of local adaptation to the degree of environmental predictability in rotifers.</title>
        <authorList>
            <person name="Franch-Gras L."/>
            <person name="Hahn C."/>
            <person name="Garcia-Roger E.M."/>
            <person name="Carmona M.J."/>
            <person name="Serra M."/>
            <person name="Gomez A."/>
        </authorList>
    </citation>
    <scope>NUCLEOTIDE SEQUENCE [LARGE SCALE GENOMIC DNA]</scope>
    <source>
        <strain evidence="2">HYR1</strain>
    </source>
</reference>
<feature type="region of interest" description="Disordered" evidence="1">
    <location>
        <begin position="63"/>
        <end position="83"/>
    </location>
</feature>
<accession>A0A3M7SC24</accession>
<keyword evidence="3" id="KW-1185">Reference proteome</keyword>
<organism evidence="2 3">
    <name type="scientific">Brachionus plicatilis</name>
    <name type="common">Marine rotifer</name>
    <name type="synonym">Brachionus muelleri</name>
    <dbReference type="NCBI Taxonomy" id="10195"/>
    <lineage>
        <taxon>Eukaryota</taxon>
        <taxon>Metazoa</taxon>
        <taxon>Spiralia</taxon>
        <taxon>Gnathifera</taxon>
        <taxon>Rotifera</taxon>
        <taxon>Eurotatoria</taxon>
        <taxon>Monogononta</taxon>
        <taxon>Pseudotrocha</taxon>
        <taxon>Ploima</taxon>
        <taxon>Brachionidae</taxon>
        <taxon>Brachionus</taxon>
    </lineage>
</organism>
<evidence type="ECO:0000313" key="3">
    <source>
        <dbReference type="Proteomes" id="UP000276133"/>
    </source>
</evidence>
<name>A0A3M7SC24_BRAPC</name>